<proteinExistence type="predicted"/>
<dbReference type="Proteomes" id="UP001597034">
    <property type="component" value="Unassembled WGS sequence"/>
</dbReference>
<accession>A0ABD6DJ97</accession>
<dbReference type="InterPro" id="IPR038071">
    <property type="entry name" value="UROD/MetE-like_sf"/>
</dbReference>
<reference evidence="2 3" key="1">
    <citation type="journal article" date="2019" name="Int. J. Syst. Evol. Microbiol.">
        <title>The Global Catalogue of Microorganisms (GCM) 10K type strain sequencing project: providing services to taxonomists for standard genome sequencing and annotation.</title>
        <authorList>
            <consortium name="The Broad Institute Genomics Platform"/>
            <consortium name="The Broad Institute Genome Sequencing Center for Infectious Disease"/>
            <person name="Wu L."/>
            <person name="Ma J."/>
        </authorList>
    </citation>
    <scope>NUCLEOTIDE SEQUENCE [LARGE SCALE GENOMIC DNA]</scope>
    <source>
        <strain evidence="2 3">CGMCC 1.10390</strain>
    </source>
</reference>
<dbReference type="GO" id="GO:0032259">
    <property type="term" value="P:methylation"/>
    <property type="evidence" value="ECO:0007669"/>
    <property type="project" value="UniProtKB-KW"/>
</dbReference>
<sequence length="334" mass="36505">MTDLVATTPGLFPLPDWAKSELSDLKGHQKGDLISGDEGPELQSVYDRARSEVLDVQTDAGLDRVVEGQLRWDDMLAHPLAVHDSVETRGIVRYYDNNNFYREPVVQDDLTFDGDVAAELEAAAEGVDDGLQAVLPGPYSLADLATDEHYGDETAFLHAVAEFLAGEADAFPEVETLFLLEPSLVESPPGEGLDSEIPEAVSTVADAVECEVVVHPYWGALEEKVYAHLLDADVDAVGFDFVSDHEANLYNLQEYGATDDIALGLLDGQNTLVEEPEAINERVDWVFDNLPVAEFDTTYVTTNTETFYLPYSKFEAKLQATADAVALAETEVQA</sequence>
<keyword evidence="2" id="KW-0808">Transferase</keyword>
<organism evidence="2 3">
    <name type="scientific">Haloarchaeobius litoreus</name>
    <dbReference type="NCBI Taxonomy" id="755306"/>
    <lineage>
        <taxon>Archaea</taxon>
        <taxon>Methanobacteriati</taxon>
        <taxon>Methanobacteriota</taxon>
        <taxon>Stenosarchaea group</taxon>
        <taxon>Halobacteria</taxon>
        <taxon>Halobacteriales</taxon>
        <taxon>Halorubellaceae</taxon>
        <taxon>Haloarchaeobius</taxon>
    </lineage>
</organism>
<evidence type="ECO:0000259" key="1">
    <source>
        <dbReference type="Pfam" id="PF08267"/>
    </source>
</evidence>
<dbReference type="GO" id="GO:0008168">
    <property type="term" value="F:methyltransferase activity"/>
    <property type="evidence" value="ECO:0007669"/>
    <property type="project" value="UniProtKB-KW"/>
</dbReference>
<protein>
    <submittedName>
        <fullName evidence="2">5-methyltetrahydropteroyltriglutamate--homocysteine methyltransferase</fullName>
    </submittedName>
</protein>
<dbReference type="InterPro" id="IPR013215">
    <property type="entry name" value="Cbl-indep_Met_Synth_N"/>
</dbReference>
<dbReference type="Gene3D" id="3.20.20.210">
    <property type="match status" value="1"/>
</dbReference>
<evidence type="ECO:0000313" key="2">
    <source>
        <dbReference type="EMBL" id="MFD1645402.1"/>
    </source>
</evidence>
<dbReference type="Pfam" id="PF08267">
    <property type="entry name" value="Meth_synt_1"/>
    <property type="match status" value="1"/>
</dbReference>
<dbReference type="EMBL" id="JBHUDO010000002">
    <property type="protein sequence ID" value="MFD1645402.1"/>
    <property type="molecule type" value="Genomic_DNA"/>
</dbReference>
<name>A0ABD6DJ97_9EURY</name>
<keyword evidence="3" id="KW-1185">Reference proteome</keyword>
<dbReference type="AlphaFoldDB" id="A0ABD6DJ97"/>
<dbReference type="SUPFAM" id="SSF51726">
    <property type="entry name" value="UROD/MetE-like"/>
    <property type="match status" value="1"/>
</dbReference>
<feature type="domain" description="Cobalamin-independent methionine synthase MetE N-terminal" evidence="1">
    <location>
        <begin position="87"/>
        <end position="281"/>
    </location>
</feature>
<keyword evidence="2" id="KW-0489">Methyltransferase</keyword>
<comment type="caution">
    <text evidence="2">The sequence shown here is derived from an EMBL/GenBank/DDBJ whole genome shotgun (WGS) entry which is preliminary data.</text>
</comment>
<evidence type="ECO:0000313" key="3">
    <source>
        <dbReference type="Proteomes" id="UP001597034"/>
    </source>
</evidence>
<dbReference type="RefSeq" id="WP_256399086.1">
    <property type="nucleotide sequence ID" value="NZ_JANHJR010000001.1"/>
</dbReference>
<gene>
    <name evidence="2" type="ORF">ACFSBL_06890</name>
</gene>